<dbReference type="Gene3D" id="1.10.132.20">
    <property type="entry name" value="Ribosome-recycling factor"/>
    <property type="match status" value="1"/>
</dbReference>
<evidence type="ECO:0000256" key="2">
    <source>
        <dbReference type="ARBA" id="ARBA00022917"/>
    </source>
</evidence>
<evidence type="ECO:0000313" key="7">
    <source>
        <dbReference type="Proteomes" id="UP001259982"/>
    </source>
</evidence>
<dbReference type="Gene3D" id="3.30.1360.40">
    <property type="match status" value="1"/>
</dbReference>
<dbReference type="Proteomes" id="UP001259982">
    <property type="component" value="Unassembled WGS sequence"/>
</dbReference>
<evidence type="ECO:0000256" key="3">
    <source>
        <dbReference type="HAMAP-Rule" id="MF_00040"/>
    </source>
</evidence>
<dbReference type="InterPro" id="IPR002661">
    <property type="entry name" value="Ribosome_recyc_fac"/>
</dbReference>
<protein>
    <recommendedName>
        <fullName evidence="3">Ribosome-recycling factor</fullName>
        <shortName evidence="3">RRF</shortName>
    </recommendedName>
    <alternativeName>
        <fullName evidence="3">Ribosome-releasing factor</fullName>
    </alternativeName>
</protein>
<dbReference type="CDD" id="cd00520">
    <property type="entry name" value="RRF"/>
    <property type="match status" value="1"/>
</dbReference>
<evidence type="ECO:0000313" key="6">
    <source>
        <dbReference type="EMBL" id="MDT0617325.1"/>
    </source>
</evidence>
<accession>A0ABU3B5B3</accession>
<dbReference type="InterPro" id="IPR023584">
    <property type="entry name" value="Ribosome_recyc_fac_dom"/>
</dbReference>
<dbReference type="PANTHER" id="PTHR20982:SF3">
    <property type="entry name" value="MITOCHONDRIAL RIBOSOME RECYCLING FACTOR PSEUDO 1"/>
    <property type="match status" value="1"/>
</dbReference>
<comment type="function">
    <text evidence="3">Responsible for the release of ribosomes from messenger RNA at the termination of protein biosynthesis. May increase the efficiency of translation by recycling ribosomes from one round of translation to another.</text>
</comment>
<proteinExistence type="inferred from homology"/>
<dbReference type="SUPFAM" id="SSF55194">
    <property type="entry name" value="Ribosome recycling factor, RRF"/>
    <property type="match status" value="1"/>
</dbReference>
<feature type="domain" description="Ribosome recycling factor" evidence="5">
    <location>
        <begin position="20"/>
        <end position="183"/>
    </location>
</feature>
<keyword evidence="3" id="KW-0963">Cytoplasm</keyword>
<dbReference type="NCBIfam" id="TIGR00496">
    <property type="entry name" value="frr"/>
    <property type="match status" value="1"/>
</dbReference>
<sequence length="185" mass="20923">MIDEILKDAQQRMDKSIGVLQDNFSKIRTGRASANLLDHVEVDYYGAKVPIHQAASVSVEDARTITVSPWEKSMVPVVEKAIMTSDLGLNPSTSGQVIRVMLPPLTEERRRDLVKILRQEAEDTRVAVRNIRRDANQDFKELVNDKDITEDEARGAENRIQTLTDEHVGRIDSLLDNKEQEVMTV</sequence>
<comment type="subcellular location">
    <subcellularLocation>
        <location evidence="3">Cytoplasm</location>
    </subcellularLocation>
</comment>
<reference evidence="6 7" key="1">
    <citation type="submission" date="2023-09" db="EMBL/GenBank/DDBJ databases">
        <authorList>
            <person name="Rey-Velasco X."/>
        </authorList>
    </citation>
    <scope>NUCLEOTIDE SEQUENCE [LARGE SCALE GENOMIC DNA]</scope>
    <source>
        <strain evidence="6 7">P385</strain>
    </source>
</reference>
<dbReference type="EMBL" id="JAVRHY010000002">
    <property type="protein sequence ID" value="MDT0617325.1"/>
    <property type="molecule type" value="Genomic_DNA"/>
</dbReference>
<keyword evidence="4" id="KW-0175">Coiled coil</keyword>
<evidence type="ECO:0000259" key="5">
    <source>
        <dbReference type="Pfam" id="PF01765"/>
    </source>
</evidence>
<evidence type="ECO:0000256" key="1">
    <source>
        <dbReference type="ARBA" id="ARBA00005912"/>
    </source>
</evidence>
<dbReference type="InterPro" id="IPR036191">
    <property type="entry name" value="RRF_sf"/>
</dbReference>
<dbReference type="HAMAP" id="MF_00040">
    <property type="entry name" value="RRF"/>
    <property type="match status" value="1"/>
</dbReference>
<evidence type="ECO:0000256" key="4">
    <source>
        <dbReference type="SAM" id="Coils"/>
    </source>
</evidence>
<organism evidence="6 7">
    <name type="scientific">Spectribacter acetivorans</name>
    <dbReference type="NCBI Taxonomy" id="3075603"/>
    <lineage>
        <taxon>Bacteria</taxon>
        <taxon>Pseudomonadati</taxon>
        <taxon>Pseudomonadota</taxon>
        <taxon>Gammaproteobacteria</taxon>
        <taxon>Salinisphaerales</taxon>
        <taxon>Salinisphaeraceae</taxon>
        <taxon>Spectribacter</taxon>
    </lineage>
</organism>
<keyword evidence="2 3" id="KW-0648">Protein biosynthesis</keyword>
<name>A0ABU3B5B3_9GAMM</name>
<dbReference type="PANTHER" id="PTHR20982">
    <property type="entry name" value="RIBOSOME RECYCLING FACTOR"/>
    <property type="match status" value="1"/>
</dbReference>
<comment type="similarity">
    <text evidence="1 3">Belongs to the RRF family.</text>
</comment>
<comment type="caution">
    <text evidence="6">The sequence shown here is derived from an EMBL/GenBank/DDBJ whole genome shotgun (WGS) entry which is preliminary data.</text>
</comment>
<feature type="coiled-coil region" evidence="4">
    <location>
        <begin position="114"/>
        <end position="166"/>
    </location>
</feature>
<dbReference type="Pfam" id="PF01765">
    <property type="entry name" value="RRF"/>
    <property type="match status" value="1"/>
</dbReference>
<gene>
    <name evidence="3 6" type="primary">frr</name>
    <name evidence="6" type="ORF">RM531_02460</name>
</gene>
<dbReference type="RefSeq" id="WP_311657033.1">
    <property type="nucleotide sequence ID" value="NZ_JAVRHY010000002.1"/>
</dbReference>
<keyword evidence="7" id="KW-1185">Reference proteome</keyword>